<keyword evidence="6" id="KW-1185">Reference proteome</keyword>
<dbReference type="HOGENOM" id="CLU_006261_0_0_1"/>
<dbReference type="STRING" id="765257.A0A0C9ZT72"/>
<evidence type="ECO:0000259" key="4">
    <source>
        <dbReference type="PROSITE" id="PS50102"/>
    </source>
</evidence>
<dbReference type="PANTHER" id="PTHR10501">
    <property type="entry name" value="U1 SMALL NUCLEAR RIBONUCLEOPROTEIN A/U2 SMALL NUCLEAR RIBONUCLEOPROTEIN B"/>
    <property type="match status" value="1"/>
</dbReference>
<feature type="compositionally biased region" description="Polar residues" evidence="3">
    <location>
        <begin position="724"/>
        <end position="735"/>
    </location>
</feature>
<evidence type="ECO:0000313" key="5">
    <source>
        <dbReference type="EMBL" id="KIK29209.1"/>
    </source>
</evidence>
<accession>A0A0C9ZT72</accession>
<feature type="region of interest" description="Disordered" evidence="3">
    <location>
        <begin position="1053"/>
        <end position="1114"/>
    </location>
</feature>
<dbReference type="EMBL" id="KN833690">
    <property type="protein sequence ID" value="KIK29209.1"/>
    <property type="molecule type" value="Genomic_DNA"/>
</dbReference>
<feature type="compositionally biased region" description="Polar residues" evidence="3">
    <location>
        <begin position="981"/>
        <end position="991"/>
    </location>
</feature>
<dbReference type="SUPFAM" id="SSF54928">
    <property type="entry name" value="RNA-binding domain, RBD"/>
    <property type="match status" value="1"/>
</dbReference>
<feature type="compositionally biased region" description="Basic and acidic residues" evidence="3">
    <location>
        <begin position="1"/>
        <end position="11"/>
    </location>
</feature>
<feature type="region of interest" description="Disordered" evidence="3">
    <location>
        <begin position="981"/>
        <end position="1018"/>
    </location>
</feature>
<feature type="region of interest" description="Disordered" evidence="3">
    <location>
        <begin position="214"/>
        <end position="285"/>
    </location>
</feature>
<feature type="region of interest" description="Disordered" evidence="3">
    <location>
        <begin position="140"/>
        <end position="187"/>
    </location>
</feature>
<dbReference type="Gene3D" id="3.30.70.330">
    <property type="match status" value="2"/>
</dbReference>
<feature type="region of interest" description="Disordered" evidence="3">
    <location>
        <begin position="714"/>
        <end position="738"/>
    </location>
</feature>
<feature type="compositionally biased region" description="Low complexity" evidence="3">
    <location>
        <begin position="829"/>
        <end position="844"/>
    </location>
</feature>
<feature type="compositionally biased region" description="Low complexity" evidence="3">
    <location>
        <begin position="813"/>
        <end position="822"/>
    </location>
</feature>
<feature type="region of interest" description="Disordered" evidence="3">
    <location>
        <begin position="80"/>
        <end position="109"/>
    </location>
</feature>
<gene>
    <name evidence="5" type="ORF">PISMIDRAFT_89892</name>
</gene>
<feature type="compositionally biased region" description="Low complexity" evidence="3">
    <location>
        <begin position="215"/>
        <end position="227"/>
    </location>
</feature>
<evidence type="ECO:0000256" key="1">
    <source>
        <dbReference type="ARBA" id="ARBA00022884"/>
    </source>
</evidence>
<dbReference type="InterPro" id="IPR012677">
    <property type="entry name" value="Nucleotide-bd_a/b_plait_sf"/>
</dbReference>
<sequence>MSQPSSKHDSDTTSPDAAEASPFPSHPFHLAAYRHSHSQTNDLFLRTSHFPQHIDSNNLHPSPESLFAQNEAHSLYNSANNIHLTPDYPSDSDNTPIKQSTLSKSPNDLGAGPFRSSFVPFSGINGTHSPNSCVPNVPPSSFRMRQHEGLSSGSQSFGSATEAYGSHQPMGLKHQLSQQGMSQASAFESRSVDYGPNVPLSTKPSQPFAMDPFVQSQAAKSQLQSQSHDSFHPLSHNPSAPQPPYLNGVHVQSQTPYGPHLQSNGNARGTVSTGQPSSAIDPPGNQQEEISTIFVVGFPDDMQEREFQNMFTFSSGFEAATLKIPNKEYTAYGTGGAASNVPLRGGPSYASYLSNSGQNDPYNIVTVNQGGVVVDNGRDGPTTSWPPLAVQLSDDPGHFQGGSGGQPSRKQIIGFAKFRTRQEALDARDILQGRRIDVDKGAVLKAEMAKKNLHTKRGVGIGNMNSSGNGSTVLTGMNTLGGLSANVAGLANLNGINVTPDTLAGLTAGLGLHANVGLNSVASLGGNDPLAVREATLSAMGYRNLTGGWRDGRLGESSEEDRDRDERDKRKDALTMGHGLGMGLSANRGARERALAEEEFRKKDMKQAQNDTLRVNPMHASPYDAFYSVSSRGSQAGFLSPNANTMNGDAVQSNQASSPFPNNGYGTIIAQTSSKDDNSQISTTHDVSVGPWDVPSPRDREYHSYSGLSLYATRKGSTIPARPPSSQDESPQSNLMLDDEGMLPAHRSSVLRSIYPFGSADDPVQTQCSGPPLPASSVASSGGTTPEGDGPMPLVVSTSAKVSTGSTSPQLPSPASHSESGVSSGGHAGSPSSAGGANVASGPGPRSGLVDQNPPINTLYVGNLPTGSSGAYPTGVLEESLRELFSRRPGYRKLCFRQKSNGPMCFVEFEDVHYATKALNELYGHPLGGLVKNGGIRLSYSKNPLGVRTPTSAGAGSSQQQQNVQLAKTPALPSEAFQQRQGFDVDSSATVNRRETPNAAPFSYSRSPPPRFFSPPPSGSFGTVASTVPLNTTTFPRGSHSFGLSLGGSGGSTSFSPFSLGPSSPPAQPSAPSSHSIIPDHPSTEATLSQGHPQHFPLRTLSPSSATLEAARAG</sequence>
<dbReference type="Proteomes" id="UP000054018">
    <property type="component" value="Unassembled WGS sequence"/>
</dbReference>
<feature type="compositionally biased region" description="Polar residues" evidence="3">
    <location>
        <begin position="175"/>
        <end position="187"/>
    </location>
</feature>
<organism evidence="5 6">
    <name type="scientific">Pisolithus microcarpus 441</name>
    <dbReference type="NCBI Taxonomy" id="765257"/>
    <lineage>
        <taxon>Eukaryota</taxon>
        <taxon>Fungi</taxon>
        <taxon>Dikarya</taxon>
        <taxon>Basidiomycota</taxon>
        <taxon>Agaricomycotina</taxon>
        <taxon>Agaricomycetes</taxon>
        <taxon>Agaricomycetidae</taxon>
        <taxon>Boletales</taxon>
        <taxon>Sclerodermatineae</taxon>
        <taxon>Pisolithaceae</taxon>
        <taxon>Pisolithus</taxon>
    </lineage>
</organism>
<feature type="compositionally biased region" description="Polar residues" evidence="3">
    <location>
        <begin position="647"/>
        <end position="686"/>
    </location>
</feature>
<feature type="compositionally biased region" description="Pro residues" evidence="3">
    <location>
        <begin position="1007"/>
        <end position="1018"/>
    </location>
</feature>
<feature type="region of interest" description="Disordered" evidence="3">
    <location>
        <begin position="647"/>
        <end position="701"/>
    </location>
</feature>
<reference evidence="6" key="2">
    <citation type="submission" date="2015-01" db="EMBL/GenBank/DDBJ databases">
        <title>Evolutionary Origins and Diversification of the Mycorrhizal Mutualists.</title>
        <authorList>
            <consortium name="DOE Joint Genome Institute"/>
            <consortium name="Mycorrhizal Genomics Consortium"/>
            <person name="Kohler A."/>
            <person name="Kuo A."/>
            <person name="Nagy L.G."/>
            <person name="Floudas D."/>
            <person name="Copeland A."/>
            <person name="Barry K.W."/>
            <person name="Cichocki N."/>
            <person name="Veneault-Fourrey C."/>
            <person name="LaButti K."/>
            <person name="Lindquist E.A."/>
            <person name="Lipzen A."/>
            <person name="Lundell T."/>
            <person name="Morin E."/>
            <person name="Murat C."/>
            <person name="Riley R."/>
            <person name="Ohm R."/>
            <person name="Sun H."/>
            <person name="Tunlid A."/>
            <person name="Henrissat B."/>
            <person name="Grigoriev I.V."/>
            <person name="Hibbett D.S."/>
            <person name="Martin F."/>
        </authorList>
    </citation>
    <scope>NUCLEOTIDE SEQUENCE [LARGE SCALE GENOMIC DNA]</scope>
    <source>
        <strain evidence="6">441</strain>
    </source>
</reference>
<feature type="compositionally biased region" description="Low complexity" evidence="3">
    <location>
        <begin position="1053"/>
        <end position="1062"/>
    </location>
</feature>
<proteinExistence type="predicted"/>
<dbReference type="FunFam" id="3.30.70.330:FF:000428">
    <property type="entry name" value="Related to WHI3-involved in regulation of cell size"/>
    <property type="match status" value="1"/>
</dbReference>
<dbReference type="PROSITE" id="PS50102">
    <property type="entry name" value="RRM"/>
    <property type="match status" value="1"/>
</dbReference>
<dbReference type="OrthoDB" id="431169at2759"/>
<protein>
    <recommendedName>
        <fullName evidence="4">RRM domain-containing protein</fullName>
    </recommendedName>
</protein>
<feature type="domain" description="RRM" evidence="4">
    <location>
        <begin position="857"/>
        <end position="943"/>
    </location>
</feature>
<evidence type="ECO:0000313" key="6">
    <source>
        <dbReference type="Proteomes" id="UP000054018"/>
    </source>
</evidence>
<feature type="compositionally biased region" description="Polar residues" evidence="3">
    <location>
        <begin position="149"/>
        <end position="159"/>
    </location>
</feature>
<dbReference type="InterPro" id="IPR000504">
    <property type="entry name" value="RRM_dom"/>
</dbReference>
<feature type="compositionally biased region" description="Polar residues" evidence="3">
    <location>
        <begin position="91"/>
        <end position="106"/>
    </location>
</feature>
<dbReference type="GO" id="GO:0003723">
    <property type="term" value="F:RNA binding"/>
    <property type="evidence" value="ECO:0007669"/>
    <property type="project" value="UniProtKB-UniRule"/>
</dbReference>
<feature type="compositionally biased region" description="Polar residues" evidence="3">
    <location>
        <begin position="250"/>
        <end position="285"/>
    </location>
</feature>
<keyword evidence="1 2" id="KW-0694">RNA-binding</keyword>
<feature type="compositionally biased region" description="Basic and acidic residues" evidence="3">
    <location>
        <begin position="564"/>
        <end position="573"/>
    </location>
</feature>
<dbReference type="AlphaFoldDB" id="A0A0C9ZT72"/>
<feature type="compositionally biased region" description="Low complexity" evidence="3">
    <location>
        <begin position="952"/>
        <end position="962"/>
    </location>
</feature>
<reference evidence="5 6" key="1">
    <citation type="submission" date="2014-04" db="EMBL/GenBank/DDBJ databases">
        <authorList>
            <consortium name="DOE Joint Genome Institute"/>
            <person name="Kuo A."/>
            <person name="Kohler A."/>
            <person name="Costa M.D."/>
            <person name="Nagy L.G."/>
            <person name="Floudas D."/>
            <person name="Copeland A."/>
            <person name="Barry K.W."/>
            <person name="Cichocki N."/>
            <person name="Veneault-Fourrey C."/>
            <person name="LaButti K."/>
            <person name="Lindquist E.A."/>
            <person name="Lipzen A."/>
            <person name="Lundell T."/>
            <person name="Morin E."/>
            <person name="Murat C."/>
            <person name="Sun H."/>
            <person name="Tunlid A."/>
            <person name="Henrissat B."/>
            <person name="Grigoriev I.V."/>
            <person name="Hibbett D.S."/>
            <person name="Martin F."/>
            <person name="Nordberg H.P."/>
            <person name="Cantor M.N."/>
            <person name="Hua S.X."/>
        </authorList>
    </citation>
    <scope>NUCLEOTIDE SEQUENCE [LARGE SCALE GENOMIC DNA]</scope>
    <source>
        <strain evidence="5 6">441</strain>
    </source>
</reference>
<feature type="compositionally biased region" description="Polar residues" evidence="3">
    <location>
        <begin position="796"/>
        <end position="810"/>
    </location>
</feature>
<dbReference type="Pfam" id="PF00076">
    <property type="entry name" value="RRM_1"/>
    <property type="match status" value="1"/>
</dbReference>
<evidence type="ECO:0000256" key="3">
    <source>
        <dbReference type="SAM" id="MobiDB-lite"/>
    </source>
</evidence>
<feature type="region of interest" description="Disordered" evidence="3">
    <location>
        <begin position="1"/>
        <end position="32"/>
    </location>
</feature>
<name>A0A0C9ZT72_9AGAM</name>
<feature type="region of interest" description="Disordered" evidence="3">
    <location>
        <begin position="762"/>
        <end position="854"/>
    </location>
</feature>
<dbReference type="InterPro" id="IPR035979">
    <property type="entry name" value="RBD_domain_sf"/>
</dbReference>
<feature type="region of interest" description="Disordered" evidence="3">
    <location>
        <begin position="947"/>
        <end position="968"/>
    </location>
</feature>
<evidence type="ECO:0000256" key="2">
    <source>
        <dbReference type="PROSITE-ProRule" id="PRU00176"/>
    </source>
</evidence>
<feature type="region of interest" description="Disordered" evidence="3">
    <location>
        <begin position="548"/>
        <end position="584"/>
    </location>
</feature>
<dbReference type="SMART" id="SM00360">
    <property type="entry name" value="RRM"/>
    <property type="match status" value="1"/>
</dbReference>
<feature type="compositionally biased region" description="Low complexity" evidence="3">
    <location>
        <begin position="1070"/>
        <end position="1081"/>
    </location>
</feature>